<feature type="transmembrane region" description="Helical" evidence="1">
    <location>
        <begin position="94"/>
        <end position="122"/>
    </location>
</feature>
<evidence type="ECO:0008006" key="4">
    <source>
        <dbReference type="Google" id="ProtNLM"/>
    </source>
</evidence>
<feature type="transmembrane region" description="Helical" evidence="1">
    <location>
        <begin position="226"/>
        <end position="245"/>
    </location>
</feature>
<accession>A0ABQ2XES2</accession>
<keyword evidence="1" id="KW-0812">Transmembrane</keyword>
<feature type="transmembrane region" description="Helical" evidence="1">
    <location>
        <begin position="252"/>
        <end position="269"/>
    </location>
</feature>
<evidence type="ECO:0000256" key="1">
    <source>
        <dbReference type="SAM" id="Phobius"/>
    </source>
</evidence>
<reference evidence="3" key="1">
    <citation type="journal article" date="2019" name="Int. J. Syst. Evol. Microbiol.">
        <title>The Global Catalogue of Microorganisms (GCM) 10K type strain sequencing project: providing services to taxonomists for standard genome sequencing and annotation.</title>
        <authorList>
            <consortium name="The Broad Institute Genomics Platform"/>
            <consortium name="The Broad Institute Genome Sequencing Center for Infectious Disease"/>
            <person name="Wu L."/>
            <person name="Ma J."/>
        </authorList>
    </citation>
    <scope>NUCLEOTIDE SEQUENCE [LARGE SCALE GENOMIC DNA]</scope>
    <source>
        <strain evidence="3">JCM 4866</strain>
    </source>
</reference>
<organism evidence="2 3">
    <name type="scientific">Streptomyces lomondensis</name>
    <dbReference type="NCBI Taxonomy" id="68229"/>
    <lineage>
        <taxon>Bacteria</taxon>
        <taxon>Bacillati</taxon>
        <taxon>Actinomycetota</taxon>
        <taxon>Actinomycetes</taxon>
        <taxon>Kitasatosporales</taxon>
        <taxon>Streptomycetaceae</taxon>
        <taxon>Streptomyces</taxon>
    </lineage>
</organism>
<name>A0ABQ2XES2_9ACTN</name>
<sequence length="466" mass="49242">MVNIRVLRIELKRSVAPWAGTVVLTTALAFLYLLNSDWWRGTTAWTAQWTPLALWTRSLLFYLWPLAVGLGALQGLRDHRSKMSELLTSTPRPAWHRAATLAGTTAITLASAFALLVLVGGVQVLTNSEYTHLGWLPISLVGAFSLVAGAVLGMGAARALPSALTPPVLAMGAFAFTALLHSSLGRTRTDTATGLPGTEPNQLSLLSPAVQEVRDALVTLSPSVHVGQTVWLLGMAATGFALLVAATPRARLTALTPVLAGAAIALLVLPSDPRRMYVVDEAAAESVCDGPVCVTKTQRARLADVAGPGKEALRLLRDALGGRAPVSVRENTAVLPEGSTPRWSRTTVLFDFDDEIIATAKGEELTWALIAEGMVPGCSPVGWSGFGGDEYAQTVAVGWVLGDLKPLPGTLSAGLRRELDAEARPVWQDLMALPRAEQLARINAMRAAALSCKGDAFEALKGGASR</sequence>
<comment type="caution">
    <text evidence="2">The sequence shown here is derived from an EMBL/GenBank/DDBJ whole genome shotgun (WGS) entry which is preliminary data.</text>
</comment>
<feature type="transmembrane region" description="Helical" evidence="1">
    <location>
        <begin position="164"/>
        <end position="184"/>
    </location>
</feature>
<gene>
    <name evidence="2" type="ORF">GCM10010383_50010</name>
</gene>
<feature type="transmembrane region" description="Helical" evidence="1">
    <location>
        <begin position="15"/>
        <end position="34"/>
    </location>
</feature>
<keyword evidence="1" id="KW-1133">Transmembrane helix</keyword>
<protein>
    <recommendedName>
        <fullName evidence="4">Integral membrane protein</fullName>
    </recommendedName>
</protein>
<dbReference type="Proteomes" id="UP000617743">
    <property type="component" value="Unassembled WGS sequence"/>
</dbReference>
<evidence type="ECO:0000313" key="3">
    <source>
        <dbReference type="Proteomes" id="UP000617743"/>
    </source>
</evidence>
<feature type="transmembrane region" description="Helical" evidence="1">
    <location>
        <begin position="134"/>
        <end position="157"/>
    </location>
</feature>
<evidence type="ECO:0000313" key="2">
    <source>
        <dbReference type="EMBL" id="GGX13951.1"/>
    </source>
</evidence>
<proteinExistence type="predicted"/>
<dbReference type="EMBL" id="BMWC01000007">
    <property type="protein sequence ID" value="GGX13951.1"/>
    <property type="molecule type" value="Genomic_DNA"/>
</dbReference>
<keyword evidence="3" id="KW-1185">Reference proteome</keyword>
<feature type="transmembrane region" description="Helical" evidence="1">
    <location>
        <begin position="54"/>
        <end position="73"/>
    </location>
</feature>
<keyword evidence="1" id="KW-0472">Membrane</keyword>